<protein>
    <submittedName>
        <fullName evidence="4">Uncharacterized protein</fullName>
    </submittedName>
</protein>
<proteinExistence type="predicted"/>
<reference evidence="3" key="1">
    <citation type="submission" date="2025-05" db="UniProtKB">
        <authorList>
            <consortium name="RefSeq"/>
        </authorList>
    </citation>
    <scope>NUCLEOTIDE SEQUENCE [LARGE SCALE GENOMIC DNA]</scope>
    <source>
        <strain evidence="3">14028-0561.14</strain>
    </source>
</reference>
<sequence>MRGVFLGLLLLLFAIVATRALNCQPCKLLEARKTHANETHTREEERRGRRAK</sequence>
<feature type="chain" id="PRO_5045357821" evidence="2">
    <location>
        <begin position="21"/>
        <end position="52"/>
    </location>
</feature>
<organism evidence="3 4">
    <name type="scientific">Drosophila kikkawai</name>
    <name type="common">Fruit fly</name>
    <dbReference type="NCBI Taxonomy" id="30033"/>
    <lineage>
        <taxon>Eukaryota</taxon>
        <taxon>Metazoa</taxon>
        <taxon>Ecdysozoa</taxon>
        <taxon>Arthropoda</taxon>
        <taxon>Hexapoda</taxon>
        <taxon>Insecta</taxon>
        <taxon>Pterygota</taxon>
        <taxon>Neoptera</taxon>
        <taxon>Endopterygota</taxon>
        <taxon>Diptera</taxon>
        <taxon>Brachycera</taxon>
        <taxon>Muscomorpha</taxon>
        <taxon>Ephydroidea</taxon>
        <taxon>Drosophilidae</taxon>
        <taxon>Drosophila</taxon>
        <taxon>Sophophora</taxon>
    </lineage>
</organism>
<keyword evidence="3" id="KW-1185">Reference proteome</keyword>
<feature type="signal peptide" evidence="2">
    <location>
        <begin position="1"/>
        <end position="20"/>
    </location>
</feature>
<dbReference type="Proteomes" id="UP001652661">
    <property type="component" value="Chromosome 2L"/>
</dbReference>
<evidence type="ECO:0000313" key="3">
    <source>
        <dbReference type="Proteomes" id="UP001652661"/>
    </source>
</evidence>
<reference evidence="4" key="2">
    <citation type="submission" date="2025-08" db="UniProtKB">
        <authorList>
            <consortium name="RefSeq"/>
        </authorList>
    </citation>
    <scope>IDENTIFICATION</scope>
    <source>
        <strain evidence="4">14028-0561.14</strain>
        <tissue evidence="4">Whole fly</tissue>
    </source>
</reference>
<evidence type="ECO:0000313" key="4">
    <source>
        <dbReference type="RefSeq" id="XP_041631648.1"/>
    </source>
</evidence>
<dbReference type="GeneID" id="121502359"/>
<accession>A0ABM3C644</accession>
<evidence type="ECO:0000256" key="1">
    <source>
        <dbReference type="SAM" id="MobiDB-lite"/>
    </source>
</evidence>
<keyword evidence="2" id="KW-0732">Signal</keyword>
<gene>
    <name evidence="4" type="primary">LOC121502359</name>
</gene>
<evidence type="ECO:0000256" key="2">
    <source>
        <dbReference type="SAM" id="SignalP"/>
    </source>
</evidence>
<dbReference type="RefSeq" id="XP_041631648.1">
    <property type="nucleotide sequence ID" value="XM_041775714.2"/>
</dbReference>
<name>A0ABM3C644_DROKI</name>
<feature type="region of interest" description="Disordered" evidence="1">
    <location>
        <begin position="32"/>
        <end position="52"/>
    </location>
</feature>